<dbReference type="AlphaFoldDB" id="A0A7D7A0Z6"/>
<proteinExistence type="predicted"/>
<gene>
    <name evidence="1" type="ORF">H0264_14665</name>
</gene>
<dbReference type="KEGG" id="nhu:H0264_14665"/>
<dbReference type="EMBL" id="CP059399">
    <property type="protein sequence ID" value="QLY33309.1"/>
    <property type="molecule type" value="Genomic_DNA"/>
</dbReference>
<organism evidence="1 2">
    <name type="scientific">Nocardia huaxiensis</name>
    <dbReference type="NCBI Taxonomy" id="2755382"/>
    <lineage>
        <taxon>Bacteria</taxon>
        <taxon>Bacillati</taxon>
        <taxon>Actinomycetota</taxon>
        <taxon>Actinomycetes</taxon>
        <taxon>Mycobacteriales</taxon>
        <taxon>Nocardiaceae</taxon>
        <taxon>Nocardia</taxon>
    </lineage>
</organism>
<dbReference type="RefSeq" id="WP_181584473.1">
    <property type="nucleotide sequence ID" value="NZ_CP059399.1"/>
</dbReference>
<sequence>MTADSASGHRYVLTVVDLGETWLIEDTLGCSLSYPKLGDPAEQAATLENQLFNHLLEWSSAIAAALAAAVTGEPGADPNS</sequence>
<dbReference type="Proteomes" id="UP000515512">
    <property type="component" value="Chromosome"/>
</dbReference>
<name>A0A7D7A0Z6_9NOCA</name>
<accession>A0A7D7A0Z6</accession>
<evidence type="ECO:0000313" key="2">
    <source>
        <dbReference type="Proteomes" id="UP000515512"/>
    </source>
</evidence>
<reference evidence="1 2" key="1">
    <citation type="submission" date="2020-07" db="EMBL/GenBank/DDBJ databases">
        <authorList>
            <person name="Zhuang K."/>
            <person name="Ran Y."/>
        </authorList>
    </citation>
    <scope>NUCLEOTIDE SEQUENCE [LARGE SCALE GENOMIC DNA]</scope>
    <source>
        <strain evidence="1 2">WCH-YHL-001</strain>
    </source>
</reference>
<evidence type="ECO:0000313" key="1">
    <source>
        <dbReference type="EMBL" id="QLY33309.1"/>
    </source>
</evidence>
<keyword evidence="2" id="KW-1185">Reference proteome</keyword>
<protein>
    <submittedName>
        <fullName evidence="1">Uncharacterized protein</fullName>
    </submittedName>
</protein>